<dbReference type="Proteomes" id="UP000184356">
    <property type="component" value="Unassembled WGS sequence"/>
</dbReference>
<protein>
    <submittedName>
        <fullName evidence="1">Uncharacterized protein</fullName>
    </submittedName>
</protein>
<dbReference type="OrthoDB" id="4369670at2759"/>
<dbReference type="VEuPathDB" id="FungiDB:ASPSYDRAFT_67817"/>
<gene>
    <name evidence="1" type="ORF">ASPSYDRAFT_67817</name>
</gene>
<proteinExistence type="predicted"/>
<reference evidence="2" key="1">
    <citation type="journal article" date="2017" name="Genome Biol.">
        <title>Comparative genomics reveals high biological diversity and specific adaptations in the industrially and medically important fungal genus Aspergillus.</title>
        <authorList>
            <person name="de Vries R.P."/>
            <person name="Riley R."/>
            <person name="Wiebenga A."/>
            <person name="Aguilar-Osorio G."/>
            <person name="Amillis S."/>
            <person name="Uchima C.A."/>
            <person name="Anderluh G."/>
            <person name="Asadollahi M."/>
            <person name="Askin M."/>
            <person name="Barry K."/>
            <person name="Battaglia E."/>
            <person name="Bayram O."/>
            <person name="Benocci T."/>
            <person name="Braus-Stromeyer S.A."/>
            <person name="Caldana C."/>
            <person name="Canovas D."/>
            <person name="Cerqueira G.C."/>
            <person name="Chen F."/>
            <person name="Chen W."/>
            <person name="Choi C."/>
            <person name="Clum A."/>
            <person name="Dos Santos R.A."/>
            <person name="Damasio A.R."/>
            <person name="Diallinas G."/>
            <person name="Emri T."/>
            <person name="Fekete E."/>
            <person name="Flipphi M."/>
            <person name="Freyberg S."/>
            <person name="Gallo A."/>
            <person name="Gournas C."/>
            <person name="Habgood R."/>
            <person name="Hainaut M."/>
            <person name="Harispe M.L."/>
            <person name="Henrissat B."/>
            <person name="Hilden K.S."/>
            <person name="Hope R."/>
            <person name="Hossain A."/>
            <person name="Karabika E."/>
            <person name="Karaffa L."/>
            <person name="Karanyi Z."/>
            <person name="Krasevec N."/>
            <person name="Kuo A."/>
            <person name="Kusch H."/>
            <person name="LaButti K."/>
            <person name="Lagendijk E.L."/>
            <person name="Lapidus A."/>
            <person name="Levasseur A."/>
            <person name="Lindquist E."/>
            <person name="Lipzen A."/>
            <person name="Logrieco A.F."/>
            <person name="MacCabe A."/>
            <person name="Maekelae M.R."/>
            <person name="Malavazi I."/>
            <person name="Melin P."/>
            <person name="Meyer V."/>
            <person name="Mielnichuk N."/>
            <person name="Miskei M."/>
            <person name="Molnar A.P."/>
            <person name="Mule G."/>
            <person name="Ngan C.Y."/>
            <person name="Orejas M."/>
            <person name="Orosz E."/>
            <person name="Ouedraogo J.P."/>
            <person name="Overkamp K.M."/>
            <person name="Park H.-S."/>
            <person name="Perrone G."/>
            <person name="Piumi F."/>
            <person name="Punt P.J."/>
            <person name="Ram A.F."/>
            <person name="Ramon A."/>
            <person name="Rauscher S."/>
            <person name="Record E."/>
            <person name="Riano-Pachon D.M."/>
            <person name="Robert V."/>
            <person name="Roehrig J."/>
            <person name="Ruller R."/>
            <person name="Salamov A."/>
            <person name="Salih N.S."/>
            <person name="Samson R.A."/>
            <person name="Sandor E."/>
            <person name="Sanguinetti M."/>
            <person name="Schuetze T."/>
            <person name="Sepcic K."/>
            <person name="Shelest E."/>
            <person name="Sherlock G."/>
            <person name="Sophianopoulou V."/>
            <person name="Squina F.M."/>
            <person name="Sun H."/>
            <person name="Susca A."/>
            <person name="Todd R.B."/>
            <person name="Tsang A."/>
            <person name="Unkles S.E."/>
            <person name="van de Wiele N."/>
            <person name="van Rossen-Uffink D."/>
            <person name="Oliveira J.V."/>
            <person name="Vesth T.C."/>
            <person name="Visser J."/>
            <person name="Yu J.-H."/>
            <person name="Zhou M."/>
            <person name="Andersen M.R."/>
            <person name="Archer D.B."/>
            <person name="Baker S.E."/>
            <person name="Benoit I."/>
            <person name="Brakhage A.A."/>
            <person name="Braus G.H."/>
            <person name="Fischer R."/>
            <person name="Frisvad J.C."/>
            <person name="Goldman G.H."/>
            <person name="Houbraken J."/>
            <person name="Oakley B."/>
            <person name="Pocsi I."/>
            <person name="Scazzocchio C."/>
            <person name="Seiboth B."/>
            <person name="vanKuyk P.A."/>
            <person name="Wortman J."/>
            <person name="Dyer P.S."/>
            <person name="Grigoriev I.V."/>
        </authorList>
    </citation>
    <scope>NUCLEOTIDE SEQUENCE [LARGE SCALE GENOMIC DNA]</scope>
    <source>
        <strain evidence="2">CBS 593.65</strain>
    </source>
</reference>
<evidence type="ECO:0000313" key="2">
    <source>
        <dbReference type="Proteomes" id="UP000184356"/>
    </source>
</evidence>
<sequence length="1058" mass="119623">MGEIIILGTLPDNELRTAHVLHDIMKHLTFNILAELPTEDLYSSQFHRTPEENDFQLETRLKLVRDICSILETLATVPTIGALGITWMDQRQQRILYNAILEGIVNTNYVNKLLLTTWENILEARFAQIDVDYEVPGIRVFVGYGSFPEDRYAGHQHLGILYPFDRDSIQNAISQGIKKNRRSVARGTTLRTTKPLPRYSRIYPQITSPVQSEDMSWKVFPDISFPDLYEVILRLAYNLVTNEYPQLKHMPYRRIIQACSGPHRLTNRLLGGYLDYITDDEDPRYLRFYVGQATTPEKRINEHVKFAARSQPESLHYFVIWKGSGRRAMNFIRLWTLHDFDSLDEESAVIFSNLLEKALAISFQSVPLHAVETFWGPTQNTYSNVGLNVLSPLYQGISLKAHIRQAYTLHMEDSPDPHIQVWPSFREKTRAPDNTIRKWHKGEVLMKWSQYLDSFRSAVECTGTILGEEIFDAPIWYNQDMRHVIARARDQVSTSTHCLTGETVSEEYPVGDPTSKIGIILSTCPVRVDASKAGAYVPWGIRESGFDDEACLLWVADPREHSYTRHSQAYDISLKVTEALTAFNSSIIQQSGLRVVILDRTEASKYVIPGLTAGSVRFEMTFYCGRVIGFLEKEDGRLKRVYFVCPSSLVSLWANAGPTLQRIGEIFKLTAALTSTSRIRPYFCNSSAAVHHIIRTYSEENNGAEKMTDLTLTPILQAFLFRKGFRTIQDISRLEEIGGSLSRGLMLLLFTLRRRSKAFGNANGNSRPLTQPSVPAQRRHVFGRGELQMMETFYTAAQLVQPSSQVARTSGYRLHDIALESLGQVDYNEVNEVGQFAEEKSEAIGVFLTPQEDYLAAEVHDIDINSASDELFPATEGDTESRVDAGILHILRSGQQQPPWGRERDMSILNGTEYRGSWSIRDGTQVHVGPDIAAIVLSLGAGPRDRFPPKILVKAEVFPGKRHPSNWALESLDTDPGAKVAFLVTHRKTEYLRAGGKGNARKANTLMDWLSNCPVEIIAMRPRRHINAHKSQIIRPLNLPGQGTWYTDDQGNLVKSGG</sequence>
<evidence type="ECO:0000313" key="1">
    <source>
        <dbReference type="EMBL" id="OJJ59716.1"/>
    </source>
</evidence>
<organism evidence="1 2">
    <name type="scientific">Aspergillus sydowii CBS 593.65</name>
    <dbReference type="NCBI Taxonomy" id="1036612"/>
    <lineage>
        <taxon>Eukaryota</taxon>
        <taxon>Fungi</taxon>
        <taxon>Dikarya</taxon>
        <taxon>Ascomycota</taxon>
        <taxon>Pezizomycotina</taxon>
        <taxon>Eurotiomycetes</taxon>
        <taxon>Eurotiomycetidae</taxon>
        <taxon>Eurotiales</taxon>
        <taxon>Aspergillaceae</taxon>
        <taxon>Aspergillus</taxon>
        <taxon>Aspergillus subgen. Nidulantes</taxon>
    </lineage>
</organism>
<dbReference type="EMBL" id="KV878585">
    <property type="protein sequence ID" value="OJJ59716.1"/>
    <property type="molecule type" value="Genomic_DNA"/>
</dbReference>
<dbReference type="STRING" id="1036612.A0A1L9TJW5"/>
<keyword evidence="2" id="KW-1185">Reference proteome</keyword>
<dbReference type="GeneID" id="63766491"/>
<accession>A0A1L9TJW5</accession>
<name>A0A1L9TJW5_9EURO</name>
<dbReference type="AlphaFoldDB" id="A0A1L9TJW5"/>
<dbReference type="RefSeq" id="XP_040703522.1">
    <property type="nucleotide sequence ID" value="XM_040850418.1"/>
</dbReference>